<reference evidence="3" key="1">
    <citation type="submission" date="2012-06" db="EMBL/GenBank/DDBJ databases">
        <title>The genome sequence of Coniosporium apollinis CBS 100218.</title>
        <authorList>
            <consortium name="The Broad Institute Genome Sequencing Platform"/>
            <person name="Cuomo C."/>
            <person name="Gorbushina A."/>
            <person name="Noack S."/>
            <person name="Walker B."/>
            <person name="Young S.K."/>
            <person name="Zeng Q."/>
            <person name="Gargeya S."/>
            <person name="Fitzgerald M."/>
            <person name="Haas B."/>
            <person name="Abouelleil A."/>
            <person name="Alvarado L."/>
            <person name="Arachchi H.M."/>
            <person name="Berlin A.M."/>
            <person name="Chapman S.B."/>
            <person name="Goldberg J."/>
            <person name="Griggs A."/>
            <person name="Gujja S."/>
            <person name="Hansen M."/>
            <person name="Howarth C."/>
            <person name="Imamovic A."/>
            <person name="Larimer J."/>
            <person name="McCowan C."/>
            <person name="Montmayeur A."/>
            <person name="Murphy C."/>
            <person name="Neiman D."/>
            <person name="Pearson M."/>
            <person name="Priest M."/>
            <person name="Roberts A."/>
            <person name="Saif S."/>
            <person name="Shea T."/>
            <person name="Sisk P."/>
            <person name="Sykes S."/>
            <person name="Wortman J."/>
            <person name="Nusbaum C."/>
            <person name="Birren B."/>
        </authorList>
    </citation>
    <scope>NUCLEOTIDE SEQUENCE [LARGE SCALE GENOMIC DNA]</scope>
    <source>
        <strain evidence="3">CBS 100218</strain>
    </source>
</reference>
<dbReference type="OrthoDB" id="2161379at2759"/>
<dbReference type="EMBL" id="JH767596">
    <property type="protein sequence ID" value="EON68423.1"/>
    <property type="molecule type" value="Genomic_DNA"/>
</dbReference>
<accession>R7Z2V2</accession>
<gene>
    <name evidence="2" type="ORF">W97_07747</name>
</gene>
<dbReference type="Proteomes" id="UP000016924">
    <property type="component" value="Unassembled WGS sequence"/>
</dbReference>
<dbReference type="RefSeq" id="XP_007783740.1">
    <property type="nucleotide sequence ID" value="XM_007785550.1"/>
</dbReference>
<dbReference type="STRING" id="1168221.R7Z2V2"/>
<organism evidence="2 3">
    <name type="scientific">Coniosporium apollinis (strain CBS 100218)</name>
    <name type="common">Rock-inhabiting black yeast</name>
    <dbReference type="NCBI Taxonomy" id="1168221"/>
    <lineage>
        <taxon>Eukaryota</taxon>
        <taxon>Fungi</taxon>
        <taxon>Dikarya</taxon>
        <taxon>Ascomycota</taxon>
        <taxon>Pezizomycotina</taxon>
        <taxon>Dothideomycetes</taxon>
        <taxon>Dothideomycetes incertae sedis</taxon>
        <taxon>Coniosporium</taxon>
    </lineage>
</organism>
<feature type="region of interest" description="Disordered" evidence="1">
    <location>
        <begin position="32"/>
        <end position="76"/>
    </location>
</feature>
<evidence type="ECO:0000313" key="3">
    <source>
        <dbReference type="Proteomes" id="UP000016924"/>
    </source>
</evidence>
<protein>
    <submittedName>
        <fullName evidence="2">Uncharacterized protein</fullName>
    </submittedName>
</protein>
<feature type="compositionally biased region" description="Polar residues" evidence="1">
    <location>
        <begin position="38"/>
        <end position="56"/>
    </location>
</feature>
<keyword evidence="3" id="KW-1185">Reference proteome</keyword>
<evidence type="ECO:0000256" key="1">
    <source>
        <dbReference type="SAM" id="MobiDB-lite"/>
    </source>
</evidence>
<dbReference type="GeneID" id="19905058"/>
<dbReference type="AlphaFoldDB" id="R7Z2V2"/>
<name>R7Z2V2_CONA1</name>
<dbReference type="InterPro" id="IPR015943">
    <property type="entry name" value="WD40/YVTN_repeat-like_dom_sf"/>
</dbReference>
<sequence length="130" mass="14158">MPVKRGDAGIIVVLESGTSGHSWPRRWHEDGEWAQKGANPTQLPSTTQLPNTTQLPDRSPWLRSPSTGREQITSLEWHPTEDSIVLVGVGDSTPTLWDLAAVELGDGESRDMAGVKDMAPQLLFVHHGDG</sequence>
<proteinExistence type="predicted"/>
<dbReference type="Gene3D" id="2.130.10.10">
    <property type="entry name" value="YVTN repeat-like/Quinoprotein amine dehydrogenase"/>
    <property type="match status" value="1"/>
</dbReference>
<evidence type="ECO:0000313" key="2">
    <source>
        <dbReference type="EMBL" id="EON68423.1"/>
    </source>
</evidence>
<dbReference type="HOGENOM" id="CLU_1938046_0_0_1"/>
<feature type="compositionally biased region" description="Polar residues" evidence="1">
    <location>
        <begin position="64"/>
        <end position="74"/>
    </location>
</feature>